<feature type="region of interest" description="Disordered" evidence="1">
    <location>
        <begin position="129"/>
        <end position="177"/>
    </location>
</feature>
<keyword evidence="3" id="KW-1185">Reference proteome</keyword>
<dbReference type="AlphaFoldDB" id="A0AAV0GX29"/>
<feature type="region of interest" description="Disordered" evidence="1">
    <location>
        <begin position="206"/>
        <end position="233"/>
    </location>
</feature>
<feature type="compositionally biased region" description="Polar residues" evidence="1">
    <location>
        <begin position="17"/>
        <end position="30"/>
    </location>
</feature>
<feature type="region of interest" description="Disordered" evidence="1">
    <location>
        <begin position="1"/>
        <end position="67"/>
    </location>
</feature>
<dbReference type="InterPro" id="IPR037476">
    <property type="entry name" value="PCH1"/>
</dbReference>
<comment type="caution">
    <text evidence="2">The sequence shown here is derived from an EMBL/GenBank/DDBJ whole genome shotgun (WGS) entry which is preliminary data.</text>
</comment>
<feature type="compositionally biased region" description="Polar residues" evidence="1">
    <location>
        <begin position="156"/>
        <end position="177"/>
    </location>
</feature>
<dbReference type="PANTHER" id="PTHR36062:SF1">
    <property type="entry name" value="OS01G0687300 PROTEIN"/>
    <property type="match status" value="1"/>
</dbReference>
<reference evidence="2" key="1">
    <citation type="submission" date="2022-08" db="EMBL/GenBank/DDBJ databases">
        <authorList>
            <person name="Gutierrez-Valencia J."/>
        </authorList>
    </citation>
    <scope>NUCLEOTIDE SEQUENCE</scope>
</reference>
<gene>
    <name evidence="2" type="ORF">LITE_LOCUS1492</name>
</gene>
<dbReference type="EMBL" id="CAMGYJ010000002">
    <property type="protein sequence ID" value="CAI0377537.1"/>
    <property type="molecule type" value="Genomic_DNA"/>
</dbReference>
<feature type="compositionally biased region" description="Polar residues" evidence="1">
    <location>
        <begin position="427"/>
        <end position="440"/>
    </location>
</feature>
<accession>A0AAV0GX29</accession>
<protein>
    <submittedName>
        <fullName evidence="2">Uncharacterized protein</fullName>
    </submittedName>
</protein>
<evidence type="ECO:0000313" key="2">
    <source>
        <dbReference type="EMBL" id="CAI0377537.1"/>
    </source>
</evidence>
<name>A0AAV0GX29_9ROSI</name>
<evidence type="ECO:0000313" key="3">
    <source>
        <dbReference type="Proteomes" id="UP001154282"/>
    </source>
</evidence>
<proteinExistence type="predicted"/>
<organism evidence="2 3">
    <name type="scientific">Linum tenue</name>
    <dbReference type="NCBI Taxonomy" id="586396"/>
    <lineage>
        <taxon>Eukaryota</taxon>
        <taxon>Viridiplantae</taxon>
        <taxon>Streptophyta</taxon>
        <taxon>Embryophyta</taxon>
        <taxon>Tracheophyta</taxon>
        <taxon>Spermatophyta</taxon>
        <taxon>Magnoliopsida</taxon>
        <taxon>eudicotyledons</taxon>
        <taxon>Gunneridae</taxon>
        <taxon>Pentapetalae</taxon>
        <taxon>rosids</taxon>
        <taxon>fabids</taxon>
        <taxon>Malpighiales</taxon>
        <taxon>Linaceae</taxon>
        <taxon>Linum</taxon>
    </lineage>
</organism>
<dbReference type="PANTHER" id="PTHR36062">
    <property type="entry name" value="OS01G0687300 PROTEIN"/>
    <property type="match status" value="1"/>
</dbReference>
<evidence type="ECO:0000256" key="1">
    <source>
        <dbReference type="SAM" id="MobiDB-lite"/>
    </source>
</evidence>
<sequence>MSNPTARSSHGKEEMSESGTGQQPFQSQSAWIAHWMPRNYGLANGAPQPTPLSASTEVSEEDSPGVKFNPLLNWRENVGKRKMVDSVKGSTTLGLERFRNEPSEGQPSLMLGCSRELEVDLPPTKKRFDSAHVSSPVPRLDPSTSRVEIKLPGSTPWFTTSQMETRSSGQKPQKCSNGLSEKYGFGLSIRSDAYFPGTTSQIVPFEFDRQRSRSQSSSREQENLNRPSSSFWDHMKKMDPDGTLLVHDTSISKNEGRGFVAEPFLKMPQNSDSGYFSFRNRPPVPGTPSSSVHDVQAMRVHTTIDSVTDFSASCSKFLHTTHRFFITKNTDLTLPDEGQMFHQPSIFTKFKGKALDESFGLAPDYCSHGNQGVKLQPLESSRESKGQEESENVKNSVPGSKKGSSFENKTMGMDAFGQNHVLGLGSPPSSKDMNGGQKSPISQDAMIASVSQEVRGRTLETQLPDINEVFHVLPDVPGTADGTKQTSTSITQSLDGDCWPLLADNPTNWKSSALPDPVGLDPCRRWVKRLKPSASSDLVACNLAEASNKKATRIFSKMLKCGQASSEPKKISEPHCEDLRGNDCPTELVRKTEASFANSEGKTLDAIHSHPWIRRWCHGPVTSLARKPDCVMSSESRAAKWGAADDLPRKQFASIAAMALMGKAMTGFRPCEFRKRGSLVLWSNKGY</sequence>
<dbReference type="GO" id="GO:0010099">
    <property type="term" value="P:regulation of photomorphogenesis"/>
    <property type="evidence" value="ECO:0007669"/>
    <property type="project" value="InterPro"/>
</dbReference>
<dbReference type="Proteomes" id="UP001154282">
    <property type="component" value="Unassembled WGS sequence"/>
</dbReference>
<feature type="compositionally biased region" description="Polar residues" evidence="1">
    <location>
        <begin position="393"/>
        <end position="408"/>
    </location>
</feature>
<feature type="compositionally biased region" description="Basic and acidic residues" evidence="1">
    <location>
        <begin position="380"/>
        <end position="392"/>
    </location>
</feature>
<feature type="region of interest" description="Disordered" evidence="1">
    <location>
        <begin position="376"/>
        <end position="440"/>
    </location>
</feature>